<comment type="pathway">
    <text evidence="1">Glycan metabolism; pectin degradation; 2-dehydro-3-deoxy-D-gluconate from pectin: step 1/5.</text>
</comment>
<dbReference type="EC" id="3.1.1.11" evidence="3"/>
<proteinExistence type="inferred from homology"/>
<comment type="catalytic activity">
    <reaction evidence="6">
        <text>[(1-&gt;4)-alpha-D-galacturonosyl methyl ester](n) + n H2O = [(1-&gt;4)-alpha-D-galacturonosyl](n) + n methanol + n H(+)</text>
        <dbReference type="Rhea" id="RHEA:22380"/>
        <dbReference type="Rhea" id="RHEA-COMP:14570"/>
        <dbReference type="Rhea" id="RHEA-COMP:14573"/>
        <dbReference type="ChEBI" id="CHEBI:15377"/>
        <dbReference type="ChEBI" id="CHEBI:15378"/>
        <dbReference type="ChEBI" id="CHEBI:17790"/>
        <dbReference type="ChEBI" id="CHEBI:140522"/>
        <dbReference type="ChEBI" id="CHEBI:140523"/>
        <dbReference type="EC" id="3.1.1.11"/>
    </reaction>
</comment>
<evidence type="ECO:0000256" key="2">
    <source>
        <dbReference type="ARBA" id="ARBA00008891"/>
    </source>
</evidence>
<evidence type="ECO:0000313" key="9">
    <source>
        <dbReference type="EMBL" id="GAA0170090.1"/>
    </source>
</evidence>
<evidence type="ECO:0000256" key="5">
    <source>
        <dbReference type="ARBA" id="ARBA00023085"/>
    </source>
</evidence>
<dbReference type="PANTHER" id="PTHR31321">
    <property type="entry name" value="ACYL-COA THIOESTER HYDROLASE YBHC-RELATED"/>
    <property type="match status" value="1"/>
</dbReference>
<evidence type="ECO:0000256" key="4">
    <source>
        <dbReference type="ARBA" id="ARBA00022801"/>
    </source>
</evidence>
<sequence length="138" mass="15112">MIKSMFSKKVHIPKNKPFVSLIGDEKRTSDTVITWNDKAVDKDKYGNELGTYNSASVTIESDYFCATGVTFENAVVATAGDTGKQAKTQPEELPEDPFPPARRPLLNSHFSIILFSISQSRNQPEKVSKGAAFVGEGV</sequence>
<dbReference type="GO" id="GO:0045490">
    <property type="term" value="P:pectin catabolic process"/>
    <property type="evidence" value="ECO:0007669"/>
    <property type="project" value="TreeGrafter"/>
</dbReference>
<dbReference type="PANTHER" id="PTHR31321:SF31">
    <property type="entry name" value="PECTINESTERASE QRT1"/>
    <property type="match status" value="1"/>
</dbReference>
<keyword evidence="5" id="KW-0063">Aspartyl esterase</keyword>
<keyword evidence="4 9" id="KW-0378">Hydrolase</keyword>
<evidence type="ECO:0000259" key="8">
    <source>
        <dbReference type="Pfam" id="PF01095"/>
    </source>
</evidence>
<feature type="domain" description="Pectinesterase catalytic" evidence="8">
    <location>
        <begin position="4"/>
        <end position="86"/>
    </location>
</feature>
<keyword evidence="10" id="KW-1185">Reference proteome</keyword>
<dbReference type="AlphaFoldDB" id="A0AAV3R4S7"/>
<accession>A0AAV3R4S7</accession>
<evidence type="ECO:0000256" key="6">
    <source>
        <dbReference type="ARBA" id="ARBA00047928"/>
    </source>
</evidence>
<dbReference type="EMBL" id="BAABME010024374">
    <property type="protein sequence ID" value="GAA0170090.1"/>
    <property type="molecule type" value="Genomic_DNA"/>
</dbReference>
<dbReference type="Pfam" id="PF01095">
    <property type="entry name" value="Pectinesterase"/>
    <property type="match status" value="1"/>
</dbReference>
<feature type="region of interest" description="Disordered" evidence="7">
    <location>
        <begin position="81"/>
        <end position="101"/>
    </location>
</feature>
<evidence type="ECO:0000256" key="3">
    <source>
        <dbReference type="ARBA" id="ARBA00013229"/>
    </source>
</evidence>
<gene>
    <name evidence="9" type="ORF">LIER_40886</name>
</gene>
<comment type="similarity">
    <text evidence="2">Belongs to the pectinesterase family.</text>
</comment>
<dbReference type="GO" id="GO:0042545">
    <property type="term" value="P:cell wall modification"/>
    <property type="evidence" value="ECO:0007669"/>
    <property type="project" value="InterPro"/>
</dbReference>
<dbReference type="InterPro" id="IPR011050">
    <property type="entry name" value="Pectin_lyase_fold/virulence"/>
</dbReference>
<evidence type="ECO:0000256" key="1">
    <source>
        <dbReference type="ARBA" id="ARBA00005184"/>
    </source>
</evidence>
<protein>
    <recommendedName>
        <fullName evidence="3">pectinesterase</fullName>
        <ecNumber evidence="3">3.1.1.11</ecNumber>
    </recommendedName>
</protein>
<name>A0AAV3R4S7_LITER</name>
<dbReference type="Gene3D" id="2.160.20.10">
    <property type="entry name" value="Single-stranded right-handed beta-helix, Pectin lyase-like"/>
    <property type="match status" value="1"/>
</dbReference>
<reference evidence="9 10" key="1">
    <citation type="submission" date="2024-01" db="EMBL/GenBank/DDBJ databases">
        <title>The complete chloroplast genome sequence of Lithospermum erythrorhizon: insights into the phylogenetic relationship among Boraginaceae species and the maternal lineages of purple gromwells.</title>
        <authorList>
            <person name="Okada T."/>
            <person name="Watanabe K."/>
        </authorList>
    </citation>
    <scope>NUCLEOTIDE SEQUENCE [LARGE SCALE GENOMIC DNA]</scope>
</reference>
<dbReference type="InterPro" id="IPR000070">
    <property type="entry name" value="Pectinesterase_cat"/>
</dbReference>
<evidence type="ECO:0000256" key="7">
    <source>
        <dbReference type="SAM" id="MobiDB-lite"/>
    </source>
</evidence>
<dbReference type="InterPro" id="IPR012334">
    <property type="entry name" value="Pectin_lyas_fold"/>
</dbReference>
<comment type="caution">
    <text evidence="9">The sequence shown here is derived from an EMBL/GenBank/DDBJ whole genome shotgun (WGS) entry which is preliminary data.</text>
</comment>
<dbReference type="SUPFAM" id="SSF51126">
    <property type="entry name" value="Pectin lyase-like"/>
    <property type="match status" value="1"/>
</dbReference>
<dbReference type="GO" id="GO:0030599">
    <property type="term" value="F:pectinesterase activity"/>
    <property type="evidence" value="ECO:0007669"/>
    <property type="project" value="UniProtKB-EC"/>
</dbReference>
<organism evidence="9 10">
    <name type="scientific">Lithospermum erythrorhizon</name>
    <name type="common">Purple gromwell</name>
    <name type="synonym">Lithospermum officinale var. erythrorhizon</name>
    <dbReference type="NCBI Taxonomy" id="34254"/>
    <lineage>
        <taxon>Eukaryota</taxon>
        <taxon>Viridiplantae</taxon>
        <taxon>Streptophyta</taxon>
        <taxon>Embryophyta</taxon>
        <taxon>Tracheophyta</taxon>
        <taxon>Spermatophyta</taxon>
        <taxon>Magnoliopsida</taxon>
        <taxon>eudicotyledons</taxon>
        <taxon>Gunneridae</taxon>
        <taxon>Pentapetalae</taxon>
        <taxon>asterids</taxon>
        <taxon>lamiids</taxon>
        <taxon>Boraginales</taxon>
        <taxon>Boraginaceae</taxon>
        <taxon>Boraginoideae</taxon>
        <taxon>Lithospermeae</taxon>
        <taxon>Lithospermum</taxon>
    </lineage>
</organism>
<dbReference type="Proteomes" id="UP001454036">
    <property type="component" value="Unassembled WGS sequence"/>
</dbReference>
<evidence type="ECO:0000313" key="10">
    <source>
        <dbReference type="Proteomes" id="UP001454036"/>
    </source>
</evidence>